<evidence type="ECO:0008006" key="4">
    <source>
        <dbReference type="Google" id="ProtNLM"/>
    </source>
</evidence>
<dbReference type="EMBL" id="JAMWYK010000001">
    <property type="protein sequence ID" value="MCO0831604.1"/>
    <property type="molecule type" value="Genomic_DNA"/>
</dbReference>
<feature type="transmembrane region" description="Helical" evidence="1">
    <location>
        <begin position="27"/>
        <end position="46"/>
    </location>
</feature>
<keyword evidence="3" id="KW-1185">Reference proteome</keyword>
<gene>
    <name evidence="2" type="ORF">NFX39_00645</name>
</gene>
<keyword evidence="1" id="KW-0812">Transmembrane</keyword>
<keyword evidence="1" id="KW-0472">Membrane</keyword>
<protein>
    <recommendedName>
        <fullName evidence="4">Integral membrane protein</fullName>
    </recommendedName>
</protein>
<dbReference type="RefSeq" id="WP_252442050.1">
    <property type="nucleotide sequence ID" value="NZ_JAMWYK010000001.1"/>
</dbReference>
<comment type="caution">
    <text evidence="2">The sequence shown here is derived from an EMBL/GenBank/DDBJ whole genome shotgun (WGS) entry which is preliminary data.</text>
</comment>
<organism evidence="2 3">
    <name type="scientific">Fructobacillus apis</name>
    <dbReference type="NCBI Taxonomy" id="2935017"/>
    <lineage>
        <taxon>Bacteria</taxon>
        <taxon>Bacillati</taxon>
        <taxon>Bacillota</taxon>
        <taxon>Bacilli</taxon>
        <taxon>Lactobacillales</taxon>
        <taxon>Lactobacillaceae</taxon>
        <taxon>Fructobacillus</taxon>
    </lineage>
</organism>
<evidence type="ECO:0000313" key="2">
    <source>
        <dbReference type="EMBL" id="MCO0831604.1"/>
    </source>
</evidence>
<evidence type="ECO:0000313" key="3">
    <source>
        <dbReference type="Proteomes" id="UP001523234"/>
    </source>
</evidence>
<name>A0ABT0ZNP3_9LACO</name>
<dbReference type="Proteomes" id="UP001523234">
    <property type="component" value="Unassembled WGS sequence"/>
</dbReference>
<feature type="transmembrane region" description="Helical" evidence="1">
    <location>
        <begin position="66"/>
        <end position="83"/>
    </location>
</feature>
<evidence type="ECO:0000256" key="1">
    <source>
        <dbReference type="SAM" id="Phobius"/>
    </source>
</evidence>
<proteinExistence type="predicted"/>
<sequence>MPQSLYLLLFIGILIFERKQEYRTNRAVWTIAALFAFYMTGTETYSTIQMCFQDNYWGYLWNWNNLLLLVQLLVAIWISYRLWSTRNAKQQ</sequence>
<accession>A0ABT0ZNP3</accession>
<keyword evidence="1" id="KW-1133">Transmembrane helix</keyword>
<reference evidence="2 3" key="1">
    <citation type="submission" date="2022-06" db="EMBL/GenBank/DDBJ databases">
        <title>Fructobacillus taiwanensis sp. nov., isolated from the honeybee.</title>
        <authorList>
            <person name="Chen Y.-S."/>
            <person name="Wang L.-T."/>
            <person name="Lee Y.-S."/>
            <person name="Chang Y.-C."/>
            <person name="Wu H.-C."/>
            <person name="Liao C.-Y."/>
            <person name="Chen W.-H."/>
            <person name="Deng J.-N."/>
            <person name="Wang Y.-H."/>
        </authorList>
    </citation>
    <scope>NUCLEOTIDE SEQUENCE [LARGE SCALE GENOMIC DNA]</scope>
    <source>
        <strain evidence="2 3">W13</strain>
    </source>
</reference>